<dbReference type="RefSeq" id="WP_146305811.1">
    <property type="nucleotide sequence ID" value="NZ_VOHS01000013.1"/>
</dbReference>
<proteinExistence type="predicted"/>
<gene>
    <name evidence="2" type="ORF">FEF09_14625</name>
</gene>
<keyword evidence="2" id="KW-0255">Endonuclease</keyword>
<protein>
    <submittedName>
        <fullName evidence="2">HNH endonuclease</fullName>
    </submittedName>
</protein>
<dbReference type="Gene3D" id="1.10.30.50">
    <property type="match status" value="1"/>
</dbReference>
<dbReference type="EMBL" id="VOHS01000013">
    <property type="protein sequence ID" value="TWV99685.1"/>
    <property type="molecule type" value="Genomic_DNA"/>
</dbReference>
<reference evidence="2 3" key="1">
    <citation type="submission" date="2019-08" db="EMBL/GenBank/DDBJ databases">
        <title>Whole genome sequencing of chitin degrading bacteria Chitinophaga pinensis YS16.</title>
        <authorList>
            <person name="Singh R.P."/>
            <person name="Manchanda G."/>
            <person name="Maurya I.K."/>
            <person name="Joshi N.K."/>
            <person name="Srivastava A.K."/>
        </authorList>
    </citation>
    <scope>NUCLEOTIDE SEQUENCE [LARGE SCALE GENOMIC DNA]</scope>
    <source>
        <strain evidence="2 3">YS-16</strain>
    </source>
</reference>
<evidence type="ECO:0000259" key="1">
    <source>
        <dbReference type="Pfam" id="PF01844"/>
    </source>
</evidence>
<dbReference type="GO" id="GO:0004519">
    <property type="term" value="F:endonuclease activity"/>
    <property type="evidence" value="ECO:0007669"/>
    <property type="project" value="UniProtKB-KW"/>
</dbReference>
<dbReference type="Proteomes" id="UP000318815">
    <property type="component" value="Unassembled WGS sequence"/>
</dbReference>
<accession>A0A5C6LWB9</accession>
<name>A0A5C6LWB9_9BACT</name>
<sequence length="224" mass="26296">MIFAAKSQPAPPCLAQEKVKASGTYRCDDVLHAIKKDFYNKCYICEQREPTTINVEHFIPHKGDRDLEFDWNNLFYACAHCNNIKLAQVQFDNVLNVTNRLHEVDRKIKYQIKPYPKEKATFEAIDDTESVRNTIALLNAVYNGTTTLKTIEAGNLRSLLLKEIRAFNDLLFRFYDETYTEEEREVIKNDIIRHLRSSSAFTAFKRWIILDLENIRPDFEQYCE</sequence>
<dbReference type="Pfam" id="PF01844">
    <property type="entry name" value="HNH"/>
    <property type="match status" value="1"/>
</dbReference>
<keyword evidence="2" id="KW-0378">Hydrolase</keyword>
<keyword evidence="2" id="KW-0540">Nuclease</keyword>
<dbReference type="InterPro" id="IPR002711">
    <property type="entry name" value="HNH"/>
</dbReference>
<comment type="caution">
    <text evidence="2">The sequence shown here is derived from an EMBL/GenBank/DDBJ whole genome shotgun (WGS) entry which is preliminary data.</text>
</comment>
<feature type="domain" description="HNH" evidence="1">
    <location>
        <begin position="42"/>
        <end position="85"/>
    </location>
</feature>
<dbReference type="CDD" id="cd00085">
    <property type="entry name" value="HNHc"/>
    <property type="match status" value="1"/>
</dbReference>
<dbReference type="InterPro" id="IPR003615">
    <property type="entry name" value="HNH_nuc"/>
</dbReference>
<dbReference type="AlphaFoldDB" id="A0A5C6LWB9"/>
<dbReference type="OrthoDB" id="5918473at2"/>
<keyword evidence="3" id="KW-1185">Reference proteome</keyword>
<dbReference type="GO" id="GO:0003676">
    <property type="term" value="F:nucleic acid binding"/>
    <property type="evidence" value="ECO:0007669"/>
    <property type="project" value="InterPro"/>
</dbReference>
<dbReference type="GO" id="GO:0008270">
    <property type="term" value="F:zinc ion binding"/>
    <property type="evidence" value="ECO:0007669"/>
    <property type="project" value="InterPro"/>
</dbReference>
<organism evidence="2 3">
    <name type="scientific">Chitinophaga pinensis</name>
    <dbReference type="NCBI Taxonomy" id="79329"/>
    <lineage>
        <taxon>Bacteria</taxon>
        <taxon>Pseudomonadati</taxon>
        <taxon>Bacteroidota</taxon>
        <taxon>Chitinophagia</taxon>
        <taxon>Chitinophagales</taxon>
        <taxon>Chitinophagaceae</taxon>
        <taxon>Chitinophaga</taxon>
    </lineage>
</organism>
<evidence type="ECO:0000313" key="3">
    <source>
        <dbReference type="Proteomes" id="UP000318815"/>
    </source>
</evidence>
<evidence type="ECO:0000313" key="2">
    <source>
        <dbReference type="EMBL" id="TWV99685.1"/>
    </source>
</evidence>